<reference evidence="6 7" key="1">
    <citation type="journal article" date="2008" name="J. Bacteriol.">
        <title>Insights into plant cell wall degradation from the genome sequence of the soil bacterium Cellvibrio japonicus.</title>
        <authorList>
            <person name="Deboy R.T."/>
            <person name="Mongodin E.F."/>
            <person name="Fouts D.E."/>
            <person name="Tailford L.E."/>
            <person name="Khouri H."/>
            <person name="Emerson J.B."/>
            <person name="Mohamoud Y."/>
            <person name="Watkins K."/>
            <person name="Henrissat B."/>
            <person name="Gilbert H.J."/>
            <person name="Nelson K.E."/>
        </authorList>
    </citation>
    <scope>NUCLEOTIDE SEQUENCE [LARGE SCALE GENOMIC DNA]</scope>
    <source>
        <strain evidence="6 7">Ueda107</strain>
    </source>
</reference>
<dbReference type="SMR" id="B3PGE9"/>
<name>B3PGE9_CELJU</name>
<sequence length="869" mass="94259">MKDDFPQRLLRVSAASLLVLAALAGCDSRAPSTTDSTTTVSADTVTTQATEKVEWPVLNSAIKKDPAVEARVDDLLARMTLEEKIGQLVQPEIRHVTPEDIKQYHVGSVLNGGGSTPGANKYASLEDWVKLADSFYYASVDKSDGRIGIPVIWGTDAVHGLGNVIGATLFPHNIGLGATNNPELLKQIGWATAREIAATGLDWDFSPTVAVARDDRWGRTYESWSEDPQIVHAFAGKMVEGLQGTGGSDRLFTHEHVIATAKHFIGDGGTLNGVDRGETQGDEKVLRDIHGAGYFSAIESGVQVVMASFTSWEGTRMHGHKYLLTDVLKDRMGFDGLVVGDWSGHSFIPGCTALNCPQSLMAGLDIYMVPEPDWKELYKNLLAQAKTGELPMARVDDAVRRILRVKIRAGLFEKGAPSTRPLAGKKDVLGAPEHREVARQAVRESLVLLKNKNNLLPLARQQTVLVTGDGADNIGKQSGGWSVSWQGTGNTNADFPGATSIYAGINAVVEQAGGKTLLSDDGSFSEKPDVAIVVFGEDPYAEMQGDVGNMAYKPRDTSDWELLKKLRSQGIPVVSLFISGRPLWVNREINASDAFVAVWLPGTEGQGIADVIFRNAQGEINYDVKGRLSFSWPKRPEQTPLNRGDANYDPLFPYGYGLSYGDKDTLGDNLSEEGIQLAEALDVLDLFNRRPIEPWQLEIIGYQNDRVPMASSTVTASSLKIQAVDRNEQEDARRVQWNGSGPGQVALSVGDRQDFIGYVKSDSALVFDIKVNAAPTVTTYLRLGCGSYCASDIDLTEKLKGFAGQDWQTVTVPLHCYPNSGANFGVTQPPEEFWTQVLQPFSLLTSGTLDVTFAQVRVVKGAGKDVACP</sequence>
<dbReference type="InterPro" id="IPR002772">
    <property type="entry name" value="Glyco_hydro_3_C"/>
</dbReference>
<feature type="domain" description="ExoP galactose-binding-like" evidence="5">
    <location>
        <begin position="693"/>
        <end position="857"/>
    </location>
</feature>
<dbReference type="InterPro" id="IPR036881">
    <property type="entry name" value="Glyco_hydro_3_C_sf"/>
</dbReference>
<dbReference type="EMBL" id="CP000934">
    <property type="protein sequence ID" value="ACE84847.1"/>
    <property type="molecule type" value="Genomic_DNA"/>
</dbReference>
<dbReference type="CAZy" id="GH3">
    <property type="family name" value="Glycoside Hydrolase Family 3"/>
</dbReference>
<keyword evidence="2" id="KW-0732">Signal</keyword>
<dbReference type="HOGENOM" id="CLU_004542_9_1_6"/>
<dbReference type="eggNOG" id="COG1472">
    <property type="taxonomic scope" value="Bacteria"/>
</dbReference>
<dbReference type="InterPro" id="IPR001764">
    <property type="entry name" value="Glyco_hydro_3_N"/>
</dbReference>
<dbReference type="Gene3D" id="3.20.20.300">
    <property type="entry name" value="Glycoside hydrolase, family 3, N-terminal domain"/>
    <property type="match status" value="1"/>
</dbReference>
<dbReference type="KEGG" id="cja:CJA_0204"/>
<dbReference type="PROSITE" id="PS51257">
    <property type="entry name" value="PROKAR_LIPOPROTEIN"/>
    <property type="match status" value="1"/>
</dbReference>
<feature type="domain" description="Glycoside hydrolase family 3 N-terminal" evidence="3">
    <location>
        <begin position="80"/>
        <end position="405"/>
    </location>
</feature>
<protein>
    <submittedName>
        <fullName evidence="6">Glucan 1,4-beta-glucosidase cel3A</fullName>
        <ecNumber evidence="6">3.2.1.74</ecNumber>
    </submittedName>
</protein>
<feature type="signal peptide" evidence="2">
    <location>
        <begin position="1"/>
        <end position="24"/>
    </location>
</feature>
<dbReference type="GO" id="GO:0009251">
    <property type="term" value="P:glucan catabolic process"/>
    <property type="evidence" value="ECO:0007669"/>
    <property type="project" value="TreeGrafter"/>
</dbReference>
<dbReference type="InterPro" id="IPR036962">
    <property type="entry name" value="Glyco_hydro_3_N_sf"/>
</dbReference>
<feature type="domain" description="Glycoside hydrolase family 3 C-terminal" evidence="4">
    <location>
        <begin position="446"/>
        <end position="660"/>
    </location>
</feature>
<dbReference type="InterPro" id="IPR017853">
    <property type="entry name" value="GH"/>
</dbReference>
<evidence type="ECO:0000313" key="7">
    <source>
        <dbReference type="Proteomes" id="UP000001036"/>
    </source>
</evidence>
<dbReference type="SUPFAM" id="SSF52279">
    <property type="entry name" value="Beta-D-glucan exohydrolase, C-terminal domain"/>
    <property type="match status" value="1"/>
</dbReference>
<organism evidence="6 7">
    <name type="scientific">Cellvibrio japonicus (strain Ueda107)</name>
    <name type="common">Pseudomonas fluorescens subsp. cellulosa</name>
    <dbReference type="NCBI Taxonomy" id="498211"/>
    <lineage>
        <taxon>Bacteria</taxon>
        <taxon>Pseudomonadati</taxon>
        <taxon>Pseudomonadota</taxon>
        <taxon>Gammaproteobacteria</taxon>
        <taxon>Cellvibrionales</taxon>
        <taxon>Cellvibrionaceae</taxon>
        <taxon>Cellvibrio</taxon>
    </lineage>
</organism>
<dbReference type="PANTHER" id="PTHR30620:SF77">
    <property type="entry name" value="LYSOSOMAL BETA GLUCOSIDASE-LIKE"/>
    <property type="match status" value="1"/>
</dbReference>
<keyword evidence="1 6" id="KW-0378">Hydrolase</keyword>
<dbReference type="Gene3D" id="2.60.120.430">
    <property type="entry name" value="Galactose-binding lectin"/>
    <property type="match status" value="1"/>
</dbReference>
<evidence type="ECO:0000256" key="1">
    <source>
        <dbReference type="ARBA" id="ARBA00022801"/>
    </source>
</evidence>
<dbReference type="STRING" id="498211.CJA_0204"/>
<dbReference type="Pfam" id="PF00933">
    <property type="entry name" value="Glyco_hydro_3"/>
    <property type="match status" value="1"/>
</dbReference>
<keyword evidence="6" id="KW-0326">Glycosidase</keyword>
<feature type="chain" id="PRO_5002796532" evidence="2">
    <location>
        <begin position="25"/>
        <end position="869"/>
    </location>
</feature>
<evidence type="ECO:0000313" key="6">
    <source>
        <dbReference type="EMBL" id="ACE84847.1"/>
    </source>
</evidence>
<evidence type="ECO:0000256" key="2">
    <source>
        <dbReference type="SAM" id="SignalP"/>
    </source>
</evidence>
<dbReference type="EC" id="3.2.1.74" evidence="6"/>
<dbReference type="RefSeq" id="WP_012485887.1">
    <property type="nucleotide sequence ID" value="NC_010995.1"/>
</dbReference>
<dbReference type="SUPFAM" id="SSF51445">
    <property type="entry name" value="(Trans)glycosidases"/>
    <property type="match status" value="1"/>
</dbReference>
<proteinExistence type="predicted"/>
<dbReference type="GO" id="GO:0031217">
    <property type="term" value="F:glucan 1,4-beta-glucosidase activity"/>
    <property type="evidence" value="ECO:0007669"/>
    <property type="project" value="UniProtKB-EC"/>
</dbReference>
<dbReference type="OrthoDB" id="9781691at2"/>
<dbReference type="PRINTS" id="PR00133">
    <property type="entry name" value="GLHYDRLASE3"/>
</dbReference>
<dbReference type="Pfam" id="PF01915">
    <property type="entry name" value="Glyco_hydro_3_C"/>
    <property type="match status" value="1"/>
</dbReference>
<dbReference type="InterPro" id="IPR051915">
    <property type="entry name" value="Cellulose_Degrad_GH3"/>
</dbReference>
<evidence type="ECO:0000259" key="3">
    <source>
        <dbReference type="Pfam" id="PF00933"/>
    </source>
</evidence>
<gene>
    <name evidence="6" type="primary">cel3A</name>
    <name evidence="6" type="ordered locus">CJA_0204</name>
</gene>
<keyword evidence="7" id="KW-1185">Reference proteome</keyword>
<dbReference type="Gene3D" id="3.40.50.1700">
    <property type="entry name" value="Glycoside hydrolase family 3 C-terminal domain"/>
    <property type="match status" value="1"/>
</dbReference>
<dbReference type="Pfam" id="PF18559">
    <property type="entry name" value="Exop_C"/>
    <property type="match status" value="1"/>
</dbReference>
<dbReference type="PANTHER" id="PTHR30620">
    <property type="entry name" value="PERIPLASMIC BETA-GLUCOSIDASE-RELATED"/>
    <property type="match status" value="1"/>
</dbReference>
<dbReference type="InterPro" id="IPR041443">
    <property type="entry name" value="Exop_C"/>
</dbReference>
<accession>B3PGE9</accession>
<dbReference type="Proteomes" id="UP000001036">
    <property type="component" value="Chromosome"/>
</dbReference>
<evidence type="ECO:0000259" key="5">
    <source>
        <dbReference type="Pfam" id="PF18559"/>
    </source>
</evidence>
<evidence type="ECO:0000259" key="4">
    <source>
        <dbReference type="Pfam" id="PF01915"/>
    </source>
</evidence>
<dbReference type="AlphaFoldDB" id="B3PGE9"/>